<dbReference type="PROSITE" id="PS51063">
    <property type="entry name" value="HTH_CRP_2"/>
    <property type="match status" value="1"/>
</dbReference>
<dbReference type="Pfam" id="PF00027">
    <property type="entry name" value="cNMP_binding"/>
    <property type="match status" value="1"/>
</dbReference>
<evidence type="ECO:0000259" key="4">
    <source>
        <dbReference type="PROSITE" id="PS50042"/>
    </source>
</evidence>
<dbReference type="GO" id="GO:0003677">
    <property type="term" value="F:DNA binding"/>
    <property type="evidence" value="ECO:0007669"/>
    <property type="project" value="UniProtKB-KW"/>
</dbReference>
<dbReference type="PROSITE" id="PS50042">
    <property type="entry name" value="CNMP_BINDING_3"/>
    <property type="match status" value="1"/>
</dbReference>
<dbReference type="CDD" id="cd00038">
    <property type="entry name" value="CAP_ED"/>
    <property type="match status" value="1"/>
</dbReference>
<reference evidence="6 7" key="1">
    <citation type="submission" date="2020-08" db="EMBL/GenBank/DDBJ databases">
        <title>Genomic Encyclopedia of Type Strains, Phase IV (KMG-V): Genome sequencing to study the core and pangenomes of soil and plant-associated prokaryotes.</title>
        <authorList>
            <person name="Whitman W."/>
        </authorList>
    </citation>
    <scope>NUCLEOTIDE SEQUENCE [LARGE SCALE GENOMIC DNA]</scope>
    <source>
        <strain evidence="6 7">SEMIA 4064</strain>
    </source>
</reference>
<keyword evidence="3" id="KW-0804">Transcription</keyword>
<dbReference type="Pfam" id="PF13545">
    <property type="entry name" value="HTH_Crp_2"/>
    <property type="match status" value="1"/>
</dbReference>
<evidence type="ECO:0000313" key="6">
    <source>
        <dbReference type="EMBL" id="MBB5576558.1"/>
    </source>
</evidence>
<dbReference type="Proteomes" id="UP000549882">
    <property type="component" value="Unassembled WGS sequence"/>
</dbReference>
<dbReference type="InterPro" id="IPR000595">
    <property type="entry name" value="cNMP-bd_dom"/>
</dbReference>
<evidence type="ECO:0000256" key="1">
    <source>
        <dbReference type="ARBA" id="ARBA00023015"/>
    </source>
</evidence>
<dbReference type="InterPro" id="IPR036390">
    <property type="entry name" value="WH_DNA-bd_sf"/>
</dbReference>
<feature type="domain" description="Cyclic nucleotide-binding" evidence="4">
    <location>
        <begin position="13"/>
        <end position="108"/>
    </location>
</feature>
<dbReference type="GO" id="GO:0003700">
    <property type="term" value="F:DNA-binding transcription factor activity"/>
    <property type="evidence" value="ECO:0007669"/>
    <property type="project" value="TreeGrafter"/>
</dbReference>
<proteinExistence type="predicted"/>
<dbReference type="PANTHER" id="PTHR24567:SF26">
    <property type="entry name" value="REGULATORY PROTEIN YEIL"/>
    <property type="match status" value="1"/>
</dbReference>
<dbReference type="Gene3D" id="2.60.120.10">
    <property type="entry name" value="Jelly Rolls"/>
    <property type="match status" value="1"/>
</dbReference>
<dbReference type="SMART" id="SM00100">
    <property type="entry name" value="cNMP"/>
    <property type="match status" value="1"/>
</dbReference>
<evidence type="ECO:0000259" key="5">
    <source>
        <dbReference type="PROSITE" id="PS51063"/>
    </source>
</evidence>
<dbReference type="EMBL" id="JACHBI010000013">
    <property type="protein sequence ID" value="MBB5576558.1"/>
    <property type="molecule type" value="Genomic_DNA"/>
</dbReference>
<evidence type="ECO:0000256" key="3">
    <source>
        <dbReference type="ARBA" id="ARBA00023163"/>
    </source>
</evidence>
<dbReference type="GO" id="GO:0005829">
    <property type="term" value="C:cytosol"/>
    <property type="evidence" value="ECO:0007669"/>
    <property type="project" value="TreeGrafter"/>
</dbReference>
<dbReference type="InterPro" id="IPR018490">
    <property type="entry name" value="cNMP-bd_dom_sf"/>
</dbReference>
<evidence type="ECO:0000313" key="7">
    <source>
        <dbReference type="Proteomes" id="UP000549882"/>
    </source>
</evidence>
<keyword evidence="2" id="KW-0238">DNA-binding</keyword>
<dbReference type="SUPFAM" id="SSF46785">
    <property type="entry name" value="Winged helix' DNA-binding domain"/>
    <property type="match status" value="1"/>
</dbReference>
<dbReference type="Gene3D" id="1.10.10.10">
    <property type="entry name" value="Winged helix-like DNA-binding domain superfamily/Winged helix DNA-binding domain"/>
    <property type="match status" value="1"/>
</dbReference>
<dbReference type="SUPFAM" id="SSF51206">
    <property type="entry name" value="cAMP-binding domain-like"/>
    <property type="match status" value="1"/>
</dbReference>
<keyword evidence="1" id="KW-0805">Transcription regulation</keyword>
<organism evidence="6 7">
    <name type="scientific">Rhizobium paranaense</name>
    <dbReference type="NCBI Taxonomy" id="1650438"/>
    <lineage>
        <taxon>Bacteria</taxon>
        <taxon>Pseudomonadati</taxon>
        <taxon>Pseudomonadota</taxon>
        <taxon>Alphaproteobacteria</taxon>
        <taxon>Hyphomicrobiales</taxon>
        <taxon>Rhizobiaceae</taxon>
        <taxon>Rhizobium/Agrobacterium group</taxon>
        <taxon>Rhizobium</taxon>
    </lineage>
</organism>
<comment type="caution">
    <text evidence="6">The sequence shown here is derived from an EMBL/GenBank/DDBJ whole genome shotgun (WGS) entry which is preliminary data.</text>
</comment>
<keyword evidence="7" id="KW-1185">Reference proteome</keyword>
<name>A0A7W9D3Q9_9HYPH</name>
<gene>
    <name evidence="6" type="ORF">GGD50_005203</name>
</gene>
<protein>
    <submittedName>
        <fullName evidence="6">CRP-like cAMP-binding protein</fullName>
    </submittedName>
</protein>
<dbReference type="AlphaFoldDB" id="A0A7W9D3Q9"/>
<sequence>MLAKIQLLQRSPLCEGLNEHTVTNLLSLVEFRRFGPNECIVSEGEDALHVFFVVTGIVRLTRGRASGRETDVGICEPGDVFSEYLVPGGRSHALTAWAADSAEVAAIDLLQLRILAAEHPGVLLNLMRIASRHLVEAFECIAGDRSQTAAQRVANYFLRHCPRSATQASFRLPYRKRILAGKLGLAPEALSRAFSALSDVGVVVAGKTVRIDNVEMLRTIC</sequence>
<dbReference type="InterPro" id="IPR050397">
    <property type="entry name" value="Env_Response_Regulators"/>
</dbReference>
<dbReference type="InterPro" id="IPR014710">
    <property type="entry name" value="RmlC-like_jellyroll"/>
</dbReference>
<dbReference type="InterPro" id="IPR036388">
    <property type="entry name" value="WH-like_DNA-bd_sf"/>
</dbReference>
<dbReference type="PANTHER" id="PTHR24567">
    <property type="entry name" value="CRP FAMILY TRANSCRIPTIONAL REGULATORY PROTEIN"/>
    <property type="match status" value="1"/>
</dbReference>
<accession>A0A7W9D3Q9</accession>
<feature type="domain" description="HTH crp-type" evidence="5">
    <location>
        <begin position="147"/>
        <end position="215"/>
    </location>
</feature>
<dbReference type="RefSeq" id="WP_183939860.1">
    <property type="nucleotide sequence ID" value="NZ_JACHBI010000013.1"/>
</dbReference>
<dbReference type="InterPro" id="IPR012318">
    <property type="entry name" value="HTH_CRP"/>
</dbReference>
<evidence type="ECO:0000256" key="2">
    <source>
        <dbReference type="ARBA" id="ARBA00023125"/>
    </source>
</evidence>